<dbReference type="Pfam" id="PF03793">
    <property type="entry name" value="PASTA"/>
    <property type="match status" value="4"/>
</dbReference>
<evidence type="ECO:0000256" key="8">
    <source>
        <dbReference type="ARBA" id="ARBA00048679"/>
    </source>
</evidence>
<comment type="catalytic activity">
    <reaction evidence="8">
        <text>L-seryl-[protein] + ATP = O-phospho-L-seryl-[protein] + ADP + H(+)</text>
        <dbReference type="Rhea" id="RHEA:17989"/>
        <dbReference type="Rhea" id="RHEA-COMP:9863"/>
        <dbReference type="Rhea" id="RHEA-COMP:11604"/>
        <dbReference type="ChEBI" id="CHEBI:15378"/>
        <dbReference type="ChEBI" id="CHEBI:29999"/>
        <dbReference type="ChEBI" id="CHEBI:30616"/>
        <dbReference type="ChEBI" id="CHEBI:83421"/>
        <dbReference type="ChEBI" id="CHEBI:456216"/>
        <dbReference type="EC" id="2.7.11.1"/>
    </reaction>
</comment>
<feature type="domain" description="PASTA" evidence="11">
    <location>
        <begin position="601"/>
        <end position="664"/>
    </location>
</feature>
<keyword evidence="9" id="KW-0812">Transmembrane</keyword>
<evidence type="ECO:0000313" key="13">
    <source>
        <dbReference type="Proteomes" id="UP000184440"/>
    </source>
</evidence>
<keyword evidence="13" id="KW-1185">Reference proteome</keyword>
<evidence type="ECO:0000259" key="11">
    <source>
        <dbReference type="PROSITE" id="PS51178"/>
    </source>
</evidence>
<dbReference type="NCBIfam" id="NF033483">
    <property type="entry name" value="PknB_PASTA_kin"/>
    <property type="match status" value="1"/>
</dbReference>
<organism evidence="12 13">
    <name type="scientific">Cryptosporangium aurantiacum</name>
    <dbReference type="NCBI Taxonomy" id="134849"/>
    <lineage>
        <taxon>Bacteria</taxon>
        <taxon>Bacillati</taxon>
        <taxon>Actinomycetota</taxon>
        <taxon>Actinomycetes</taxon>
        <taxon>Cryptosporangiales</taxon>
        <taxon>Cryptosporangiaceae</taxon>
        <taxon>Cryptosporangium</taxon>
    </lineage>
</organism>
<keyword evidence="2 12" id="KW-0723">Serine/threonine-protein kinase</keyword>
<feature type="domain" description="PASTA" evidence="11">
    <location>
        <begin position="534"/>
        <end position="600"/>
    </location>
</feature>
<feature type="domain" description="Protein kinase" evidence="10">
    <location>
        <begin position="20"/>
        <end position="279"/>
    </location>
</feature>
<dbReference type="OrthoDB" id="9762169at2"/>
<dbReference type="FunFam" id="1.10.510.10:FF:000021">
    <property type="entry name" value="Serine/threonine protein kinase"/>
    <property type="match status" value="1"/>
</dbReference>
<dbReference type="PANTHER" id="PTHR43289">
    <property type="entry name" value="MITOGEN-ACTIVATED PROTEIN KINASE KINASE KINASE 20-RELATED"/>
    <property type="match status" value="1"/>
</dbReference>
<dbReference type="FunFam" id="3.30.200.20:FF:000035">
    <property type="entry name" value="Serine/threonine protein kinase Stk1"/>
    <property type="match status" value="1"/>
</dbReference>
<feature type="domain" description="PASTA" evidence="11">
    <location>
        <begin position="466"/>
        <end position="533"/>
    </location>
</feature>
<evidence type="ECO:0000256" key="3">
    <source>
        <dbReference type="ARBA" id="ARBA00022679"/>
    </source>
</evidence>
<keyword evidence="4" id="KW-0547">Nucleotide-binding</keyword>
<dbReference type="STRING" id="134849.SAMN05443668_101518"/>
<dbReference type="Gene3D" id="3.30.10.20">
    <property type="match status" value="4"/>
</dbReference>
<evidence type="ECO:0000256" key="6">
    <source>
        <dbReference type="ARBA" id="ARBA00022840"/>
    </source>
</evidence>
<dbReference type="PANTHER" id="PTHR43289:SF34">
    <property type="entry name" value="SERINE_THREONINE-PROTEIN KINASE YBDM-RELATED"/>
    <property type="match status" value="1"/>
</dbReference>
<evidence type="ECO:0000313" key="12">
    <source>
        <dbReference type="EMBL" id="SHM41036.1"/>
    </source>
</evidence>
<dbReference type="CDD" id="cd06577">
    <property type="entry name" value="PASTA_pknB"/>
    <property type="match status" value="4"/>
</dbReference>
<name>A0A1M7IJP7_9ACTN</name>
<keyword evidence="9" id="KW-1133">Transmembrane helix</keyword>
<accession>A0A1M7IJP7</accession>
<evidence type="ECO:0000256" key="2">
    <source>
        <dbReference type="ARBA" id="ARBA00022527"/>
    </source>
</evidence>
<dbReference type="InterPro" id="IPR000719">
    <property type="entry name" value="Prot_kinase_dom"/>
</dbReference>
<dbReference type="SMART" id="SM00220">
    <property type="entry name" value="S_TKc"/>
    <property type="match status" value="1"/>
</dbReference>
<dbReference type="GO" id="GO:0005524">
    <property type="term" value="F:ATP binding"/>
    <property type="evidence" value="ECO:0007669"/>
    <property type="project" value="UniProtKB-KW"/>
</dbReference>
<proteinExistence type="predicted"/>
<evidence type="ECO:0000256" key="5">
    <source>
        <dbReference type="ARBA" id="ARBA00022777"/>
    </source>
</evidence>
<dbReference type="GO" id="GO:0045717">
    <property type="term" value="P:negative regulation of fatty acid biosynthetic process"/>
    <property type="evidence" value="ECO:0007669"/>
    <property type="project" value="UniProtKB-ARBA"/>
</dbReference>
<dbReference type="InterPro" id="IPR005543">
    <property type="entry name" value="PASTA_dom"/>
</dbReference>
<dbReference type="SUPFAM" id="SSF56112">
    <property type="entry name" value="Protein kinase-like (PK-like)"/>
    <property type="match status" value="1"/>
</dbReference>
<keyword evidence="5 12" id="KW-0418">Kinase</keyword>
<sequence length="664" mass="69987">MPVDRTLADPLVGTVLEGRYRIRGRIARGGMATVYDAVDERLERTVAVKIMHPGYAADPSFVHRFIQEARSAAALSHPHVVAVYDQGVHEGLAFLVMEQVQGRTLREVLAARGRLPAADALAILDPVLDALAAAHRHGMVHRDVKPENVLIGADGRAVKVADFGLARAVASVGPTSTRGVVMGTVAYVSPEQITYGQASTRSDVYSAGIMLFEMLTGSVPYGGDSSVNIAFQHVHADVPAPSSRAPLVPPALDELTMRATRRDPNARPADAGAFLEELRAVRDEIDGRGTRSVSGTGILAGLSPQSGPPTNTVTASAAVPVPTAPGQHTQVVPRAGDPRGTAMMPGGMPPPHRPGGGGHAAALPGPLGRLNPQQRKLAIIAVGLVLALVAASTGWYLGIGRYTSTPQFYELNSADATARAQAAGLKIEIRQEFDKTALAGRVFKQSPKPDGRIRKGGTVTVTISKGPDVVEIPKSLRGKSKGDVEEALKKVGFKTTPDFEFSEDIDANKLISTSPALGTKVERGSTVTIILSKGKGITLPDLKGKSREEAEQTLEELDLAYDIQIDDTVTDPEQAGLVTNQTPSPGQVSSSQKIVLKVAQGQSQVEIPDVTGEEFDDARDELREAGLKVSRRGGGDDDDARVIFQYPPAGTLVAAGTEVSIITG</sequence>
<keyword evidence="3" id="KW-0808">Transferase</keyword>
<dbReference type="PROSITE" id="PS00108">
    <property type="entry name" value="PROTEIN_KINASE_ST"/>
    <property type="match status" value="1"/>
</dbReference>
<dbReference type="Pfam" id="PF00069">
    <property type="entry name" value="Pkinase"/>
    <property type="match status" value="1"/>
</dbReference>
<dbReference type="SUPFAM" id="SSF54184">
    <property type="entry name" value="Penicillin-binding protein 2x (pbp-2x), c-terminal domain"/>
    <property type="match status" value="1"/>
</dbReference>
<dbReference type="EMBL" id="FRCS01000001">
    <property type="protein sequence ID" value="SHM41036.1"/>
    <property type="molecule type" value="Genomic_DNA"/>
</dbReference>
<evidence type="ECO:0000256" key="7">
    <source>
        <dbReference type="ARBA" id="ARBA00047899"/>
    </source>
</evidence>
<dbReference type="Gene3D" id="3.30.200.20">
    <property type="entry name" value="Phosphorylase Kinase, domain 1"/>
    <property type="match status" value="1"/>
</dbReference>
<dbReference type="AlphaFoldDB" id="A0A1M7IJP7"/>
<keyword evidence="9" id="KW-0472">Membrane</keyword>
<feature type="transmembrane region" description="Helical" evidence="9">
    <location>
        <begin position="377"/>
        <end position="397"/>
    </location>
</feature>
<evidence type="ECO:0000256" key="1">
    <source>
        <dbReference type="ARBA" id="ARBA00012513"/>
    </source>
</evidence>
<gene>
    <name evidence="12" type="ORF">SAMN05443668_101518</name>
</gene>
<evidence type="ECO:0000256" key="4">
    <source>
        <dbReference type="ARBA" id="ARBA00022741"/>
    </source>
</evidence>
<protein>
    <recommendedName>
        <fullName evidence="1">non-specific serine/threonine protein kinase</fullName>
        <ecNumber evidence="1">2.7.11.1</ecNumber>
    </recommendedName>
</protein>
<dbReference type="CDD" id="cd14014">
    <property type="entry name" value="STKc_PknB_like"/>
    <property type="match status" value="1"/>
</dbReference>
<dbReference type="PROSITE" id="PS51178">
    <property type="entry name" value="PASTA"/>
    <property type="match status" value="4"/>
</dbReference>
<dbReference type="Gene3D" id="1.10.510.10">
    <property type="entry name" value="Transferase(Phosphotransferase) domain 1"/>
    <property type="match status" value="1"/>
</dbReference>
<dbReference type="Proteomes" id="UP000184440">
    <property type="component" value="Unassembled WGS sequence"/>
</dbReference>
<reference evidence="12 13" key="1">
    <citation type="submission" date="2016-11" db="EMBL/GenBank/DDBJ databases">
        <authorList>
            <person name="Jaros S."/>
            <person name="Januszkiewicz K."/>
            <person name="Wedrychowicz H."/>
        </authorList>
    </citation>
    <scope>NUCLEOTIDE SEQUENCE [LARGE SCALE GENOMIC DNA]</scope>
    <source>
        <strain evidence="12 13">DSM 46144</strain>
    </source>
</reference>
<keyword evidence="6" id="KW-0067">ATP-binding</keyword>
<dbReference type="GO" id="GO:0004674">
    <property type="term" value="F:protein serine/threonine kinase activity"/>
    <property type="evidence" value="ECO:0007669"/>
    <property type="project" value="UniProtKB-KW"/>
</dbReference>
<feature type="domain" description="PASTA" evidence="11">
    <location>
        <begin position="403"/>
        <end position="465"/>
    </location>
</feature>
<dbReference type="PROSITE" id="PS50011">
    <property type="entry name" value="PROTEIN_KINASE_DOM"/>
    <property type="match status" value="1"/>
</dbReference>
<dbReference type="InterPro" id="IPR008271">
    <property type="entry name" value="Ser/Thr_kinase_AS"/>
</dbReference>
<evidence type="ECO:0000256" key="9">
    <source>
        <dbReference type="SAM" id="Phobius"/>
    </source>
</evidence>
<comment type="catalytic activity">
    <reaction evidence="7">
        <text>L-threonyl-[protein] + ATP = O-phospho-L-threonyl-[protein] + ADP + H(+)</text>
        <dbReference type="Rhea" id="RHEA:46608"/>
        <dbReference type="Rhea" id="RHEA-COMP:11060"/>
        <dbReference type="Rhea" id="RHEA-COMP:11605"/>
        <dbReference type="ChEBI" id="CHEBI:15378"/>
        <dbReference type="ChEBI" id="CHEBI:30013"/>
        <dbReference type="ChEBI" id="CHEBI:30616"/>
        <dbReference type="ChEBI" id="CHEBI:61977"/>
        <dbReference type="ChEBI" id="CHEBI:456216"/>
        <dbReference type="EC" id="2.7.11.1"/>
    </reaction>
</comment>
<dbReference type="InterPro" id="IPR011009">
    <property type="entry name" value="Kinase-like_dom_sf"/>
</dbReference>
<dbReference type="SMART" id="SM00740">
    <property type="entry name" value="PASTA"/>
    <property type="match status" value="4"/>
</dbReference>
<dbReference type="EC" id="2.7.11.1" evidence="1"/>
<evidence type="ECO:0000259" key="10">
    <source>
        <dbReference type="PROSITE" id="PS50011"/>
    </source>
</evidence>